<evidence type="ECO:0000313" key="2">
    <source>
        <dbReference type="EMBL" id="MFC5285698.1"/>
    </source>
</evidence>
<feature type="transmembrane region" description="Helical" evidence="1">
    <location>
        <begin position="90"/>
        <end position="111"/>
    </location>
</feature>
<dbReference type="InterPro" id="IPR021218">
    <property type="entry name" value="DUF2784"/>
</dbReference>
<feature type="transmembrane region" description="Helical" evidence="1">
    <location>
        <begin position="6"/>
        <end position="27"/>
    </location>
</feature>
<organism evidence="2 3">
    <name type="scientific">Actinokineospora guangxiensis</name>
    <dbReference type="NCBI Taxonomy" id="1490288"/>
    <lineage>
        <taxon>Bacteria</taxon>
        <taxon>Bacillati</taxon>
        <taxon>Actinomycetota</taxon>
        <taxon>Actinomycetes</taxon>
        <taxon>Pseudonocardiales</taxon>
        <taxon>Pseudonocardiaceae</taxon>
        <taxon>Actinokineospora</taxon>
    </lineage>
</organism>
<comment type="caution">
    <text evidence="2">The sequence shown here is derived from an EMBL/GenBank/DDBJ whole genome shotgun (WGS) entry which is preliminary data.</text>
</comment>
<feature type="transmembrane region" description="Helical" evidence="1">
    <location>
        <begin position="34"/>
        <end position="52"/>
    </location>
</feature>
<proteinExistence type="predicted"/>
<dbReference type="EMBL" id="JBHSKF010000001">
    <property type="protein sequence ID" value="MFC5285698.1"/>
    <property type="molecule type" value="Genomic_DNA"/>
</dbReference>
<sequence length="119" mass="13213">MAGLLATATMVVHFLALVYIGFGGFLAWKWPKTIFLHIFFAAWGVLVNLAPIDCPLTDLENHFRRQQGLEDLPGGFNEHYIYGTLFPESMLPVVAVVAVLVLVVSYAGVYARFRKGVKV</sequence>
<protein>
    <submittedName>
        <fullName evidence="2">DUF2784 domain-containing protein</fullName>
    </submittedName>
</protein>
<evidence type="ECO:0000313" key="3">
    <source>
        <dbReference type="Proteomes" id="UP001596157"/>
    </source>
</evidence>
<gene>
    <name evidence="2" type="ORF">ACFPM7_01420</name>
</gene>
<keyword evidence="1" id="KW-0812">Transmembrane</keyword>
<reference evidence="3" key="1">
    <citation type="journal article" date="2019" name="Int. J. Syst. Evol. Microbiol.">
        <title>The Global Catalogue of Microorganisms (GCM) 10K type strain sequencing project: providing services to taxonomists for standard genome sequencing and annotation.</title>
        <authorList>
            <consortium name="The Broad Institute Genomics Platform"/>
            <consortium name="The Broad Institute Genome Sequencing Center for Infectious Disease"/>
            <person name="Wu L."/>
            <person name="Ma J."/>
        </authorList>
    </citation>
    <scope>NUCLEOTIDE SEQUENCE [LARGE SCALE GENOMIC DNA]</scope>
    <source>
        <strain evidence="3">CCUG 59778</strain>
    </source>
</reference>
<keyword evidence="1" id="KW-1133">Transmembrane helix</keyword>
<keyword evidence="3" id="KW-1185">Reference proteome</keyword>
<keyword evidence="1" id="KW-0472">Membrane</keyword>
<accession>A0ABW0EE83</accession>
<dbReference type="Proteomes" id="UP001596157">
    <property type="component" value="Unassembled WGS sequence"/>
</dbReference>
<dbReference type="RefSeq" id="WP_378242875.1">
    <property type="nucleotide sequence ID" value="NZ_JBHSKF010000001.1"/>
</dbReference>
<evidence type="ECO:0000256" key="1">
    <source>
        <dbReference type="SAM" id="Phobius"/>
    </source>
</evidence>
<name>A0ABW0EE83_9PSEU</name>
<dbReference type="Pfam" id="PF10861">
    <property type="entry name" value="DUF2784"/>
    <property type="match status" value="1"/>
</dbReference>